<accession>A0A1I3C6I3</accession>
<evidence type="ECO:0000313" key="1">
    <source>
        <dbReference type="EMBL" id="SFH70127.1"/>
    </source>
</evidence>
<dbReference type="EMBL" id="FOOI01000030">
    <property type="protein sequence ID" value="SFH70127.1"/>
    <property type="molecule type" value="Genomic_DNA"/>
</dbReference>
<dbReference type="Proteomes" id="UP000199052">
    <property type="component" value="Unassembled WGS sequence"/>
</dbReference>
<dbReference type="AlphaFoldDB" id="A0A1I3C6I3"/>
<protein>
    <submittedName>
        <fullName evidence="1">Uncharacterized protein</fullName>
    </submittedName>
</protein>
<name>A0A1I3C6I3_9ACTN</name>
<organism evidence="1 2">
    <name type="scientific">Actinopolymorpha cephalotaxi</name>
    <dbReference type="NCBI Taxonomy" id="504797"/>
    <lineage>
        <taxon>Bacteria</taxon>
        <taxon>Bacillati</taxon>
        <taxon>Actinomycetota</taxon>
        <taxon>Actinomycetes</taxon>
        <taxon>Propionibacteriales</taxon>
        <taxon>Actinopolymorphaceae</taxon>
        <taxon>Actinopolymorpha</taxon>
    </lineage>
</organism>
<gene>
    <name evidence="1" type="ORF">SAMN05421678_1302</name>
</gene>
<evidence type="ECO:0000313" key="2">
    <source>
        <dbReference type="Proteomes" id="UP000199052"/>
    </source>
</evidence>
<dbReference type="STRING" id="504797.SAMN05421678_1302"/>
<proteinExistence type="predicted"/>
<reference evidence="1 2" key="1">
    <citation type="submission" date="2016-10" db="EMBL/GenBank/DDBJ databases">
        <authorList>
            <person name="de Groot N.N."/>
        </authorList>
    </citation>
    <scope>NUCLEOTIDE SEQUENCE [LARGE SCALE GENOMIC DNA]</scope>
    <source>
        <strain evidence="1 2">CPCC 202808</strain>
    </source>
</reference>
<sequence length="174" mass="19399">MRTDSPTEWPRDRYIAHVPPCFDVYVWVHTEDRPGVLARFIDSYVDGHSPREPRFGAFVRTYVQEAPSPGDQEGLVDLRRQPPRDRGLTLYLGAKHHYEAIITITEEGDLVLGLGLDDPDNSPEVWKRGAALMASLRAEFNAHGGVAGVELPPPQSALEWADEAMVQVRQGTSP</sequence>